<dbReference type="EMBL" id="LJCR01001680">
    <property type="protein sequence ID" value="KPV49909.1"/>
    <property type="molecule type" value="Genomic_DNA"/>
</dbReference>
<proteinExistence type="predicted"/>
<organism evidence="2 3">
    <name type="scientific">Kouleothrix aurantiaca</name>
    <dbReference type="NCBI Taxonomy" id="186479"/>
    <lineage>
        <taxon>Bacteria</taxon>
        <taxon>Bacillati</taxon>
        <taxon>Chloroflexota</taxon>
        <taxon>Chloroflexia</taxon>
        <taxon>Chloroflexales</taxon>
        <taxon>Roseiflexineae</taxon>
        <taxon>Roseiflexaceae</taxon>
        <taxon>Kouleothrix</taxon>
    </lineage>
</organism>
<protein>
    <submittedName>
        <fullName evidence="2">Uncharacterized protein</fullName>
    </submittedName>
</protein>
<feature type="compositionally biased region" description="Polar residues" evidence="1">
    <location>
        <begin position="64"/>
        <end position="76"/>
    </location>
</feature>
<accession>A0A0N8PRH1</accession>
<evidence type="ECO:0000256" key="1">
    <source>
        <dbReference type="SAM" id="MobiDB-lite"/>
    </source>
</evidence>
<dbReference type="Proteomes" id="UP000050509">
    <property type="component" value="Unassembled WGS sequence"/>
</dbReference>
<gene>
    <name evidence="2" type="ORF">SE17_29960</name>
</gene>
<sequence>MYPKNRSSALLALLAAGGLYAWRNRDKIQGWINKNAPTSTDTTPASYPAFGETRRIGADGSGAEPSTSESSYGSGI</sequence>
<feature type="compositionally biased region" description="Polar residues" evidence="1">
    <location>
        <begin position="35"/>
        <end position="45"/>
    </location>
</feature>
<evidence type="ECO:0000313" key="2">
    <source>
        <dbReference type="EMBL" id="KPV49909.1"/>
    </source>
</evidence>
<evidence type="ECO:0000313" key="3">
    <source>
        <dbReference type="Proteomes" id="UP000050509"/>
    </source>
</evidence>
<reference evidence="2 3" key="1">
    <citation type="submission" date="2015-09" db="EMBL/GenBank/DDBJ databases">
        <title>Draft genome sequence of Kouleothrix aurantiaca JCM 19913.</title>
        <authorList>
            <person name="Hemp J."/>
        </authorList>
    </citation>
    <scope>NUCLEOTIDE SEQUENCE [LARGE SCALE GENOMIC DNA]</scope>
    <source>
        <strain evidence="2 3">COM-B</strain>
    </source>
</reference>
<keyword evidence="3" id="KW-1185">Reference proteome</keyword>
<feature type="region of interest" description="Disordered" evidence="1">
    <location>
        <begin position="32"/>
        <end position="76"/>
    </location>
</feature>
<name>A0A0N8PRH1_9CHLR</name>
<comment type="caution">
    <text evidence="2">The sequence shown here is derived from an EMBL/GenBank/DDBJ whole genome shotgun (WGS) entry which is preliminary data.</text>
</comment>
<dbReference type="AlphaFoldDB" id="A0A0N8PRH1"/>